<dbReference type="InterPro" id="IPR001460">
    <property type="entry name" value="PCN-bd_Tpept"/>
</dbReference>
<feature type="signal peptide" evidence="7">
    <location>
        <begin position="1"/>
        <end position="20"/>
    </location>
</feature>
<dbReference type="AlphaFoldDB" id="A0A291QXR9"/>
<evidence type="ECO:0000256" key="4">
    <source>
        <dbReference type="ARBA" id="ARBA00022729"/>
    </source>
</evidence>
<keyword evidence="6" id="KW-0046">Antibiotic resistance</keyword>
<dbReference type="InterPro" id="IPR050515">
    <property type="entry name" value="Beta-lactam/transpept"/>
</dbReference>
<dbReference type="PANTHER" id="PTHR30627">
    <property type="entry name" value="PEPTIDOGLYCAN D,D-TRANSPEPTIDASE"/>
    <property type="match status" value="1"/>
</dbReference>
<dbReference type="EMBL" id="CP023777">
    <property type="protein sequence ID" value="ATL48727.1"/>
    <property type="molecule type" value="Genomic_DNA"/>
</dbReference>
<dbReference type="GO" id="GO:0046677">
    <property type="term" value="P:response to antibiotic"/>
    <property type="evidence" value="ECO:0007669"/>
    <property type="project" value="UniProtKB-KW"/>
</dbReference>
<evidence type="ECO:0000256" key="3">
    <source>
        <dbReference type="ARBA" id="ARBA00012865"/>
    </source>
</evidence>
<proteinExistence type="inferred from homology"/>
<evidence type="ECO:0000313" key="10">
    <source>
        <dbReference type="Proteomes" id="UP000220133"/>
    </source>
</evidence>
<sequence length="284" mass="32139">MQKLSALALFLLFLTIKVNATPIDTLPFKIVTKTEYNKLLDPGQLGGTILVLNEKAATAYTNNEDGIYDPYLPASTFKIVNLLIALETGVIKDADEVVKWPGHIDTVLYGNRKDIFHDMTVREAFKVSAGWVFLQLAERVGTERYHKYLSLCGYGNENIDEPIGADFWNFGALAITPLNQLQVVRDLYYDRLPFKKEYMDKVKDIMITEQNSLYTLHSKTGWTRVGGHNIGWWVGYVEQGDDVYFFATCIRQLIGIPGNKYFGRLRLNITKQVLKDAGVKGLGQ</sequence>
<dbReference type="EC" id="3.5.2.6" evidence="3"/>
<comment type="similarity">
    <text evidence="2">Belongs to the class-D beta-lactamase family.</text>
</comment>
<dbReference type="Pfam" id="PF00905">
    <property type="entry name" value="Transpeptidase"/>
    <property type="match status" value="1"/>
</dbReference>
<evidence type="ECO:0000256" key="5">
    <source>
        <dbReference type="ARBA" id="ARBA00022801"/>
    </source>
</evidence>
<reference evidence="9 10" key="1">
    <citation type="submission" date="2017-10" db="EMBL/GenBank/DDBJ databases">
        <title>Paenichitinophaga pekingensis gen. nov., sp. nov., isolated from activated sludge.</title>
        <authorList>
            <person name="Jin D."/>
            <person name="Kong X."/>
            <person name="Deng Y."/>
            <person name="Bai Z."/>
        </authorList>
    </citation>
    <scope>NUCLEOTIDE SEQUENCE [LARGE SCALE GENOMIC DNA]</scope>
    <source>
        <strain evidence="9 10">13</strain>
    </source>
</reference>
<accession>A0A291QXR9</accession>
<evidence type="ECO:0000259" key="8">
    <source>
        <dbReference type="Pfam" id="PF00905"/>
    </source>
</evidence>
<dbReference type="Proteomes" id="UP000220133">
    <property type="component" value="Chromosome"/>
</dbReference>
<dbReference type="Gene3D" id="3.40.710.10">
    <property type="entry name" value="DD-peptidase/beta-lactamase superfamily"/>
    <property type="match status" value="1"/>
</dbReference>
<feature type="chain" id="PRO_5013127064" description="beta-lactamase" evidence="7">
    <location>
        <begin position="21"/>
        <end position="284"/>
    </location>
</feature>
<organism evidence="9 10">
    <name type="scientific">Chitinophaga caeni</name>
    <dbReference type="NCBI Taxonomy" id="2029983"/>
    <lineage>
        <taxon>Bacteria</taxon>
        <taxon>Pseudomonadati</taxon>
        <taxon>Bacteroidota</taxon>
        <taxon>Chitinophagia</taxon>
        <taxon>Chitinophagales</taxon>
        <taxon>Chitinophagaceae</taxon>
        <taxon>Chitinophaga</taxon>
    </lineage>
</organism>
<dbReference type="OrthoDB" id="9762883at2"/>
<dbReference type="RefSeq" id="WP_098195100.1">
    <property type="nucleotide sequence ID" value="NZ_CP023777.1"/>
</dbReference>
<dbReference type="InterPro" id="IPR012338">
    <property type="entry name" value="Beta-lactam/transpept-like"/>
</dbReference>
<dbReference type="SUPFAM" id="SSF56601">
    <property type="entry name" value="beta-lactamase/transpeptidase-like"/>
    <property type="match status" value="1"/>
</dbReference>
<keyword evidence="10" id="KW-1185">Reference proteome</keyword>
<protein>
    <recommendedName>
        <fullName evidence="3">beta-lactamase</fullName>
        <ecNumber evidence="3">3.5.2.6</ecNumber>
    </recommendedName>
</protein>
<evidence type="ECO:0000256" key="2">
    <source>
        <dbReference type="ARBA" id="ARBA00007898"/>
    </source>
</evidence>
<dbReference type="GO" id="GO:0071555">
    <property type="term" value="P:cell wall organization"/>
    <property type="evidence" value="ECO:0007669"/>
    <property type="project" value="TreeGrafter"/>
</dbReference>
<evidence type="ECO:0000313" key="9">
    <source>
        <dbReference type="EMBL" id="ATL48727.1"/>
    </source>
</evidence>
<dbReference type="GO" id="GO:0008800">
    <property type="term" value="F:beta-lactamase activity"/>
    <property type="evidence" value="ECO:0007669"/>
    <property type="project" value="UniProtKB-EC"/>
</dbReference>
<keyword evidence="5" id="KW-0378">Hydrolase</keyword>
<evidence type="ECO:0000256" key="7">
    <source>
        <dbReference type="SAM" id="SignalP"/>
    </source>
</evidence>
<dbReference type="GO" id="GO:0005886">
    <property type="term" value="C:plasma membrane"/>
    <property type="evidence" value="ECO:0007669"/>
    <property type="project" value="TreeGrafter"/>
</dbReference>
<name>A0A291QXR9_9BACT</name>
<dbReference type="GO" id="GO:0008658">
    <property type="term" value="F:penicillin binding"/>
    <property type="evidence" value="ECO:0007669"/>
    <property type="project" value="InterPro"/>
</dbReference>
<evidence type="ECO:0000256" key="6">
    <source>
        <dbReference type="ARBA" id="ARBA00023251"/>
    </source>
</evidence>
<comment type="catalytic activity">
    <reaction evidence="1">
        <text>a beta-lactam + H2O = a substituted beta-amino acid</text>
        <dbReference type="Rhea" id="RHEA:20401"/>
        <dbReference type="ChEBI" id="CHEBI:15377"/>
        <dbReference type="ChEBI" id="CHEBI:35627"/>
        <dbReference type="ChEBI" id="CHEBI:140347"/>
        <dbReference type="EC" id="3.5.2.6"/>
    </reaction>
</comment>
<dbReference type="KEGG" id="cbae:COR50_17015"/>
<gene>
    <name evidence="9" type="ORF">COR50_17015</name>
</gene>
<evidence type="ECO:0000256" key="1">
    <source>
        <dbReference type="ARBA" id="ARBA00001526"/>
    </source>
</evidence>
<keyword evidence="4 7" id="KW-0732">Signal</keyword>
<dbReference type="PANTHER" id="PTHR30627:SF6">
    <property type="entry name" value="BETA-LACTAMASE YBXI-RELATED"/>
    <property type="match status" value="1"/>
</dbReference>
<feature type="domain" description="Penicillin-binding protein transpeptidase" evidence="8">
    <location>
        <begin position="60"/>
        <end position="253"/>
    </location>
</feature>